<dbReference type="PANTHER" id="PTHR34709:SF61">
    <property type="entry name" value="OS07G0229100 PROTEIN"/>
    <property type="match status" value="1"/>
</dbReference>
<reference evidence="1 2" key="1">
    <citation type="journal article" date="2019" name="Sci. Rep.">
        <title>A high-quality genome of Eragrostis curvula grass provides insights into Poaceae evolution and supports new strategies to enhance forage quality.</title>
        <authorList>
            <person name="Carballo J."/>
            <person name="Santos B.A.C.M."/>
            <person name="Zappacosta D."/>
            <person name="Garbus I."/>
            <person name="Selva J.P."/>
            <person name="Gallo C.A."/>
            <person name="Diaz A."/>
            <person name="Albertini E."/>
            <person name="Caccamo M."/>
            <person name="Echenique V."/>
        </authorList>
    </citation>
    <scope>NUCLEOTIDE SEQUENCE [LARGE SCALE GENOMIC DNA]</scope>
    <source>
        <strain evidence="2">cv. Victoria</strain>
        <tissue evidence="1">Leaf</tissue>
    </source>
</reference>
<feature type="non-terminal residue" evidence="1">
    <location>
        <position position="1"/>
    </location>
</feature>
<dbReference type="InterPro" id="IPR055312">
    <property type="entry name" value="FBL15-like"/>
</dbReference>
<dbReference type="Gramene" id="TVU40438">
    <property type="protein sequence ID" value="TVU40438"/>
    <property type="gene ID" value="EJB05_13903"/>
</dbReference>
<evidence type="ECO:0000313" key="2">
    <source>
        <dbReference type="Proteomes" id="UP000324897"/>
    </source>
</evidence>
<evidence type="ECO:0000313" key="1">
    <source>
        <dbReference type="EMBL" id="TVU40438.1"/>
    </source>
</evidence>
<protein>
    <recommendedName>
        <fullName evidence="3">FBD domain-containing protein</fullName>
    </recommendedName>
</protein>
<accession>A0A5J9VWX3</accession>
<feature type="non-terminal residue" evidence="1">
    <location>
        <position position="219"/>
    </location>
</feature>
<proteinExistence type="predicted"/>
<organism evidence="1 2">
    <name type="scientific">Eragrostis curvula</name>
    <name type="common">weeping love grass</name>
    <dbReference type="NCBI Taxonomy" id="38414"/>
    <lineage>
        <taxon>Eukaryota</taxon>
        <taxon>Viridiplantae</taxon>
        <taxon>Streptophyta</taxon>
        <taxon>Embryophyta</taxon>
        <taxon>Tracheophyta</taxon>
        <taxon>Spermatophyta</taxon>
        <taxon>Magnoliopsida</taxon>
        <taxon>Liliopsida</taxon>
        <taxon>Poales</taxon>
        <taxon>Poaceae</taxon>
        <taxon>PACMAD clade</taxon>
        <taxon>Chloridoideae</taxon>
        <taxon>Eragrostideae</taxon>
        <taxon>Eragrostidinae</taxon>
        <taxon>Eragrostis</taxon>
    </lineage>
</organism>
<dbReference type="OrthoDB" id="689532at2759"/>
<dbReference type="EMBL" id="RWGY01000007">
    <property type="protein sequence ID" value="TVU40438.1"/>
    <property type="molecule type" value="Genomic_DNA"/>
</dbReference>
<dbReference type="AlphaFoldDB" id="A0A5J9VWX3"/>
<gene>
    <name evidence="1" type="ORF">EJB05_13903</name>
</gene>
<keyword evidence="2" id="KW-1185">Reference proteome</keyword>
<dbReference type="PANTHER" id="PTHR34709">
    <property type="entry name" value="OS10G0396666 PROTEIN"/>
    <property type="match status" value="1"/>
</dbReference>
<dbReference type="Proteomes" id="UP000324897">
    <property type="component" value="Chromosome 4"/>
</dbReference>
<comment type="caution">
    <text evidence="1">The sequence shown here is derived from an EMBL/GenBank/DDBJ whole genome shotgun (WGS) entry which is preliminary data.</text>
</comment>
<name>A0A5J9VWX3_9POAL</name>
<evidence type="ECO:0008006" key="3">
    <source>
        <dbReference type="Google" id="ProtNLM"/>
    </source>
</evidence>
<sequence length="219" mass="25026">MVYTIVAFCSSCIGFRASMHSLHIALCYRKANKDITTICSLIRVLQKTRNFQLLMEDRKVLPNVAFLTISVFDGAHSCFGACSFDILRLCAGIRRLSFFFQTSRDREAKSTCPIDCSCDLPTNWKTEELLLNVLQDLEITGLRGTEHEVVFLKLLFSWAASLEKMRVTFHYSINQSKAKELCQKLSSFLKLETCVQFYIYQNCDMRSVHLLSLEDEGTG</sequence>